<evidence type="ECO:0000313" key="2">
    <source>
        <dbReference type="EMBL" id="EKC23454.1"/>
    </source>
</evidence>
<dbReference type="EMBL" id="JH817751">
    <property type="protein sequence ID" value="EKC23454.1"/>
    <property type="molecule type" value="Genomic_DNA"/>
</dbReference>
<feature type="compositionally biased region" description="Polar residues" evidence="1">
    <location>
        <begin position="157"/>
        <end position="166"/>
    </location>
</feature>
<feature type="compositionally biased region" description="Basic residues" evidence="1">
    <location>
        <begin position="183"/>
        <end position="193"/>
    </location>
</feature>
<feature type="compositionally biased region" description="Polar residues" evidence="1">
    <location>
        <begin position="22"/>
        <end position="45"/>
    </location>
</feature>
<protein>
    <submittedName>
        <fullName evidence="2">Uncharacterized protein</fullName>
    </submittedName>
</protein>
<organism evidence="2">
    <name type="scientific">Magallana gigas</name>
    <name type="common">Pacific oyster</name>
    <name type="synonym">Crassostrea gigas</name>
    <dbReference type="NCBI Taxonomy" id="29159"/>
    <lineage>
        <taxon>Eukaryota</taxon>
        <taxon>Metazoa</taxon>
        <taxon>Spiralia</taxon>
        <taxon>Lophotrochozoa</taxon>
        <taxon>Mollusca</taxon>
        <taxon>Bivalvia</taxon>
        <taxon>Autobranchia</taxon>
        <taxon>Pteriomorphia</taxon>
        <taxon>Ostreida</taxon>
        <taxon>Ostreoidea</taxon>
        <taxon>Ostreidae</taxon>
        <taxon>Magallana</taxon>
    </lineage>
</organism>
<feature type="compositionally biased region" description="Basic and acidic residues" evidence="1">
    <location>
        <begin position="112"/>
        <end position="127"/>
    </location>
</feature>
<gene>
    <name evidence="2" type="ORF">CGI_10013899</name>
</gene>
<sequence>MEVCQGPGPIIEEVGEDEVTPDLSSPTAEATYTTQEPLQIMTGPTSRPPDIDPEHTRRLFTNRESLTILRLCSSIISGPEGVSASVVMSALHSEEEGRELINRVRTLHPDSYRKKINDRSSEDKDGTKGSCSFLTSGPFDSLAGPDIAIVTEVPGTSEVSTPTTQEPPAKRKCVSTRSEPGKPTKKSVQKKYSWKKENPKGGEFFFEKCAAVRHRRVQHIKELIYDQGVKERIWEYSDNMFLKVSMKVDNVCKNAPQ</sequence>
<feature type="region of interest" description="Disordered" evidence="1">
    <location>
        <begin position="155"/>
        <end position="193"/>
    </location>
</feature>
<feature type="region of interest" description="Disordered" evidence="1">
    <location>
        <begin position="112"/>
        <end position="131"/>
    </location>
</feature>
<feature type="region of interest" description="Disordered" evidence="1">
    <location>
        <begin position="18"/>
        <end position="54"/>
    </location>
</feature>
<dbReference type="AlphaFoldDB" id="K1PWQ1"/>
<evidence type="ECO:0000256" key="1">
    <source>
        <dbReference type="SAM" id="MobiDB-lite"/>
    </source>
</evidence>
<dbReference type="InParanoid" id="K1PWQ1"/>
<reference evidence="2" key="1">
    <citation type="journal article" date="2012" name="Nature">
        <title>The oyster genome reveals stress adaptation and complexity of shell formation.</title>
        <authorList>
            <person name="Zhang G."/>
            <person name="Fang X."/>
            <person name="Guo X."/>
            <person name="Li L."/>
            <person name="Luo R."/>
            <person name="Xu F."/>
            <person name="Yang P."/>
            <person name="Zhang L."/>
            <person name="Wang X."/>
            <person name="Qi H."/>
            <person name="Xiong Z."/>
            <person name="Que H."/>
            <person name="Xie Y."/>
            <person name="Holland P.W."/>
            <person name="Paps J."/>
            <person name="Zhu Y."/>
            <person name="Wu F."/>
            <person name="Chen Y."/>
            <person name="Wang J."/>
            <person name="Peng C."/>
            <person name="Meng J."/>
            <person name="Yang L."/>
            <person name="Liu J."/>
            <person name="Wen B."/>
            <person name="Zhang N."/>
            <person name="Huang Z."/>
            <person name="Zhu Q."/>
            <person name="Feng Y."/>
            <person name="Mount A."/>
            <person name="Hedgecock D."/>
            <person name="Xu Z."/>
            <person name="Liu Y."/>
            <person name="Domazet-Loso T."/>
            <person name="Du Y."/>
            <person name="Sun X."/>
            <person name="Zhang S."/>
            <person name="Liu B."/>
            <person name="Cheng P."/>
            <person name="Jiang X."/>
            <person name="Li J."/>
            <person name="Fan D."/>
            <person name="Wang W."/>
            <person name="Fu W."/>
            <person name="Wang T."/>
            <person name="Wang B."/>
            <person name="Zhang J."/>
            <person name="Peng Z."/>
            <person name="Li Y."/>
            <person name="Li N."/>
            <person name="Wang J."/>
            <person name="Chen M."/>
            <person name="He Y."/>
            <person name="Tan F."/>
            <person name="Song X."/>
            <person name="Zheng Q."/>
            <person name="Huang R."/>
            <person name="Yang H."/>
            <person name="Du X."/>
            <person name="Chen L."/>
            <person name="Yang M."/>
            <person name="Gaffney P.M."/>
            <person name="Wang S."/>
            <person name="Luo L."/>
            <person name="She Z."/>
            <person name="Ming Y."/>
            <person name="Huang W."/>
            <person name="Zhang S."/>
            <person name="Huang B."/>
            <person name="Zhang Y."/>
            <person name="Qu T."/>
            <person name="Ni P."/>
            <person name="Miao G."/>
            <person name="Wang J."/>
            <person name="Wang Q."/>
            <person name="Steinberg C.E."/>
            <person name="Wang H."/>
            <person name="Li N."/>
            <person name="Qian L."/>
            <person name="Zhang G."/>
            <person name="Li Y."/>
            <person name="Yang H."/>
            <person name="Liu X."/>
            <person name="Wang J."/>
            <person name="Yin Y."/>
            <person name="Wang J."/>
        </authorList>
    </citation>
    <scope>NUCLEOTIDE SEQUENCE [LARGE SCALE GENOMIC DNA]</scope>
    <source>
        <strain evidence="2">05x7-T-G4-1.051#20</strain>
    </source>
</reference>
<proteinExistence type="predicted"/>
<dbReference type="HOGENOM" id="CLU_1082787_0_0_1"/>
<name>K1PWQ1_MAGGI</name>
<accession>K1PWQ1</accession>